<gene>
    <name evidence="10" type="ORF">SNE40_008505</name>
</gene>
<protein>
    <recommendedName>
        <fullName evidence="12">Phosphatidylinositol glycan anchor biosynthesis class U protein</fullName>
    </recommendedName>
</protein>
<evidence type="ECO:0000256" key="3">
    <source>
        <dbReference type="ARBA" id="ARBA00010026"/>
    </source>
</evidence>
<keyword evidence="4" id="KW-0337">GPI-anchor biosynthesis</keyword>
<keyword evidence="11" id="KW-1185">Reference proteome</keyword>
<accession>A0AAN8K6R9</accession>
<evidence type="ECO:0000313" key="10">
    <source>
        <dbReference type="EMBL" id="KAK6186473.1"/>
    </source>
</evidence>
<evidence type="ECO:0000256" key="1">
    <source>
        <dbReference type="ARBA" id="ARBA00004477"/>
    </source>
</evidence>
<comment type="caution">
    <text evidence="10">The sequence shown here is derived from an EMBL/GenBank/DDBJ whole genome shotgun (WGS) entry which is preliminary data.</text>
</comment>
<feature type="transmembrane region" description="Helical" evidence="9">
    <location>
        <begin position="230"/>
        <end position="251"/>
    </location>
</feature>
<keyword evidence="7 9" id="KW-1133">Transmembrane helix</keyword>
<feature type="transmembrane region" description="Helical" evidence="9">
    <location>
        <begin position="289"/>
        <end position="306"/>
    </location>
</feature>
<organism evidence="10 11">
    <name type="scientific">Patella caerulea</name>
    <name type="common">Rayed Mediterranean limpet</name>
    <dbReference type="NCBI Taxonomy" id="87958"/>
    <lineage>
        <taxon>Eukaryota</taxon>
        <taxon>Metazoa</taxon>
        <taxon>Spiralia</taxon>
        <taxon>Lophotrochozoa</taxon>
        <taxon>Mollusca</taxon>
        <taxon>Gastropoda</taxon>
        <taxon>Patellogastropoda</taxon>
        <taxon>Patelloidea</taxon>
        <taxon>Patellidae</taxon>
        <taxon>Patella</taxon>
    </lineage>
</organism>
<dbReference type="GO" id="GO:0042765">
    <property type="term" value="C:GPI-anchor transamidase complex"/>
    <property type="evidence" value="ECO:0007669"/>
    <property type="project" value="InterPro"/>
</dbReference>
<feature type="transmembrane region" description="Helical" evidence="9">
    <location>
        <begin position="389"/>
        <end position="414"/>
    </location>
</feature>
<sequence>MAITVGLLFVVGVVVRLILLQTDLPQWVANKNEVITPLTAWERVQEGLALKKNMISPYDGDIFHETPILLKIMEVVNNFPNGSKYFFVILDVWMGLLLLSITNKFAGYKLTQQAEGVKKYSVDVEKIILRSKDLKHLGSYVIAVHFLNPYTISTCLARSTASVSNLAIIYLFYYMLHNKLILCTFFIAVATYQSFYPFILCAPVALYFYSHQTSSKSDRSYNSSKAIFSYTRTCLLSIGWLMALLGLSCVMEGSWSFLYSTYGFILTVPDLSPNVGVFWYFFTEMFEHFRVFFICVFQINAVVYTVPLAVKLRKNPVFFLYMLIFLTSIFKSYPSYSDVGLCLTLLPLWKHTFSYMRNSFVVACMYICCTVFAPVLWHLWIYAGSANANFYFAITLVFSTAQIFLVTDLLFAFLRREYDLYNGTTHKLENGETTQIILE</sequence>
<feature type="transmembrane region" description="Helical" evidence="9">
    <location>
        <begin position="155"/>
        <end position="173"/>
    </location>
</feature>
<evidence type="ECO:0000256" key="9">
    <source>
        <dbReference type="SAM" id="Phobius"/>
    </source>
</evidence>
<feature type="transmembrane region" description="Helical" evidence="9">
    <location>
        <begin position="85"/>
        <end position="102"/>
    </location>
</feature>
<comment type="pathway">
    <text evidence="2">Glycolipid biosynthesis; glycosylphosphatidylinositol-anchor biosynthesis.</text>
</comment>
<keyword evidence="8 9" id="KW-0472">Membrane</keyword>
<evidence type="ECO:0000256" key="6">
    <source>
        <dbReference type="ARBA" id="ARBA00022824"/>
    </source>
</evidence>
<evidence type="ECO:0000256" key="8">
    <source>
        <dbReference type="ARBA" id="ARBA00023136"/>
    </source>
</evidence>
<dbReference type="InterPro" id="IPR009600">
    <property type="entry name" value="PIG-U"/>
</dbReference>
<dbReference type="AlphaFoldDB" id="A0AAN8K6R9"/>
<keyword evidence="5 9" id="KW-0812">Transmembrane</keyword>
<proteinExistence type="inferred from homology"/>
<name>A0AAN8K6R9_PATCE</name>
<evidence type="ECO:0008006" key="12">
    <source>
        <dbReference type="Google" id="ProtNLM"/>
    </source>
</evidence>
<reference evidence="10 11" key="1">
    <citation type="submission" date="2024-01" db="EMBL/GenBank/DDBJ databases">
        <title>The genome of the rayed Mediterranean limpet Patella caerulea (Linnaeus, 1758).</title>
        <authorList>
            <person name="Anh-Thu Weber A."/>
            <person name="Halstead-Nussloch G."/>
        </authorList>
    </citation>
    <scope>NUCLEOTIDE SEQUENCE [LARGE SCALE GENOMIC DNA]</scope>
    <source>
        <strain evidence="10">AATW-2023a</strain>
        <tissue evidence="10">Whole specimen</tissue>
    </source>
</reference>
<dbReference type="GO" id="GO:0006506">
    <property type="term" value="P:GPI anchor biosynthetic process"/>
    <property type="evidence" value="ECO:0007669"/>
    <property type="project" value="UniProtKB-KW"/>
</dbReference>
<feature type="transmembrane region" description="Helical" evidence="9">
    <location>
        <begin position="257"/>
        <end position="282"/>
    </location>
</feature>
<evidence type="ECO:0000313" key="11">
    <source>
        <dbReference type="Proteomes" id="UP001347796"/>
    </source>
</evidence>
<feature type="transmembrane region" description="Helical" evidence="9">
    <location>
        <begin position="185"/>
        <end position="209"/>
    </location>
</feature>
<comment type="subcellular location">
    <subcellularLocation>
        <location evidence="1">Endoplasmic reticulum membrane</location>
        <topology evidence="1">Multi-pass membrane protein</topology>
    </subcellularLocation>
</comment>
<dbReference type="Proteomes" id="UP001347796">
    <property type="component" value="Unassembled WGS sequence"/>
</dbReference>
<feature type="transmembrane region" description="Helical" evidence="9">
    <location>
        <begin position="360"/>
        <end position="383"/>
    </location>
</feature>
<dbReference type="PANTHER" id="PTHR13121">
    <property type="entry name" value="GPI TRANSAMIDASE COMPONENT PIG-U"/>
    <property type="match status" value="1"/>
</dbReference>
<evidence type="ECO:0000256" key="7">
    <source>
        <dbReference type="ARBA" id="ARBA00022989"/>
    </source>
</evidence>
<keyword evidence="6" id="KW-0256">Endoplasmic reticulum</keyword>
<feature type="transmembrane region" description="Helical" evidence="9">
    <location>
        <begin position="318"/>
        <end position="348"/>
    </location>
</feature>
<dbReference type="EMBL" id="JAZGQO010000006">
    <property type="protein sequence ID" value="KAK6186473.1"/>
    <property type="molecule type" value="Genomic_DNA"/>
</dbReference>
<evidence type="ECO:0000256" key="4">
    <source>
        <dbReference type="ARBA" id="ARBA00022502"/>
    </source>
</evidence>
<comment type="similarity">
    <text evidence="3">Belongs to the PIGU family.</text>
</comment>
<dbReference type="GO" id="GO:0016255">
    <property type="term" value="P:attachment of GPI anchor to protein"/>
    <property type="evidence" value="ECO:0007669"/>
    <property type="project" value="InterPro"/>
</dbReference>
<dbReference type="Pfam" id="PF06728">
    <property type="entry name" value="PIG-U"/>
    <property type="match status" value="1"/>
</dbReference>
<dbReference type="PANTHER" id="PTHR13121:SF0">
    <property type="entry name" value="PHOSPHATIDYLINOSITOL GLYCAN ANCHOR BIOSYNTHESIS CLASS U PROTEIN"/>
    <property type="match status" value="1"/>
</dbReference>
<evidence type="ECO:0000256" key="5">
    <source>
        <dbReference type="ARBA" id="ARBA00022692"/>
    </source>
</evidence>
<evidence type="ECO:0000256" key="2">
    <source>
        <dbReference type="ARBA" id="ARBA00004687"/>
    </source>
</evidence>